<evidence type="ECO:0000313" key="2">
    <source>
        <dbReference type="EMBL" id="NED94584.1"/>
    </source>
</evidence>
<evidence type="ECO:0000256" key="1">
    <source>
        <dbReference type="SAM" id="SignalP"/>
    </source>
</evidence>
<feature type="chain" id="PRO_5038643110" evidence="1">
    <location>
        <begin position="18"/>
        <end position="229"/>
    </location>
</feature>
<keyword evidence="1" id="KW-0732">Signal</keyword>
<dbReference type="RefSeq" id="WP_163816481.1">
    <property type="nucleotide sequence ID" value="NZ_JAAGOB010000002.1"/>
</dbReference>
<gene>
    <name evidence="2" type="ORF">G1H11_04585</name>
</gene>
<sequence>MLKRTLRGLVVTGFALAASVGLVGVSAATPDAEAAGAPDVAEVAQLPGLDSLDGLLDVPDVNIGNDLCLLPWFWPGPFNVMTEGQTGSYSACNGSGSSTGEGINVLNNACVAPWLWQGPLNLLTGGMQSDYEACNSYGGEDVFANGIAQYMTIKFMIEENMLDEAAFEAFLSGDITAHEVVLDKSLLPETDEETGVNIGNNACILPWLWQGPLNFLTEGQTAEYEACNS</sequence>
<protein>
    <submittedName>
        <fullName evidence="2">Uncharacterized protein</fullName>
    </submittedName>
</protein>
<name>A0A6N9YHZ1_9ACTN</name>
<reference evidence="2 3" key="1">
    <citation type="submission" date="2020-02" db="EMBL/GenBank/DDBJ databases">
        <authorList>
            <person name="Li X.-J."/>
            <person name="Feng X.-M."/>
        </authorList>
    </citation>
    <scope>NUCLEOTIDE SEQUENCE [LARGE SCALE GENOMIC DNA]</scope>
    <source>
        <strain evidence="2 3">CGMCC 4.7225</strain>
    </source>
</reference>
<proteinExistence type="predicted"/>
<organism evidence="2 3">
    <name type="scientific">Phytoactinopolyspora alkaliphila</name>
    <dbReference type="NCBI Taxonomy" id="1783498"/>
    <lineage>
        <taxon>Bacteria</taxon>
        <taxon>Bacillati</taxon>
        <taxon>Actinomycetota</taxon>
        <taxon>Actinomycetes</taxon>
        <taxon>Jiangellales</taxon>
        <taxon>Jiangellaceae</taxon>
        <taxon>Phytoactinopolyspora</taxon>
    </lineage>
</organism>
<accession>A0A6N9YHZ1</accession>
<dbReference type="AlphaFoldDB" id="A0A6N9YHZ1"/>
<comment type="caution">
    <text evidence="2">The sequence shown here is derived from an EMBL/GenBank/DDBJ whole genome shotgun (WGS) entry which is preliminary data.</text>
</comment>
<dbReference type="Proteomes" id="UP000469185">
    <property type="component" value="Unassembled WGS sequence"/>
</dbReference>
<feature type="signal peptide" evidence="1">
    <location>
        <begin position="1"/>
        <end position="17"/>
    </location>
</feature>
<keyword evidence="3" id="KW-1185">Reference proteome</keyword>
<dbReference type="EMBL" id="JAAGOB010000002">
    <property type="protein sequence ID" value="NED94584.1"/>
    <property type="molecule type" value="Genomic_DNA"/>
</dbReference>
<evidence type="ECO:0000313" key="3">
    <source>
        <dbReference type="Proteomes" id="UP000469185"/>
    </source>
</evidence>